<feature type="transmembrane region" description="Helical" evidence="2">
    <location>
        <begin position="182"/>
        <end position="203"/>
    </location>
</feature>
<feature type="region of interest" description="Disordered" evidence="1">
    <location>
        <begin position="220"/>
        <end position="246"/>
    </location>
</feature>
<dbReference type="EMBL" id="JAUSYY010000001">
    <property type="protein sequence ID" value="MDQ0894279.1"/>
    <property type="molecule type" value="Genomic_DNA"/>
</dbReference>
<dbReference type="RefSeq" id="WP_307041401.1">
    <property type="nucleotide sequence ID" value="NZ_JAUSYY010000001.1"/>
</dbReference>
<comment type="caution">
    <text evidence="3">The sequence shown here is derived from an EMBL/GenBank/DDBJ whole genome shotgun (WGS) entry which is preliminary data.</text>
</comment>
<keyword evidence="4" id="KW-1185">Reference proteome</keyword>
<evidence type="ECO:0000313" key="3">
    <source>
        <dbReference type="EMBL" id="MDQ0894279.1"/>
    </source>
</evidence>
<dbReference type="Proteomes" id="UP001239083">
    <property type="component" value="Unassembled WGS sequence"/>
</dbReference>
<evidence type="ECO:0000256" key="2">
    <source>
        <dbReference type="SAM" id="Phobius"/>
    </source>
</evidence>
<keyword evidence="2" id="KW-0812">Transmembrane</keyword>
<evidence type="ECO:0000256" key="1">
    <source>
        <dbReference type="SAM" id="MobiDB-lite"/>
    </source>
</evidence>
<protein>
    <submittedName>
        <fullName evidence="3">Type II secretory pathway pseudopilin PulG</fullName>
    </submittedName>
</protein>
<keyword evidence="2" id="KW-0472">Membrane</keyword>
<reference evidence="3 4" key="1">
    <citation type="submission" date="2023-07" db="EMBL/GenBank/DDBJ databases">
        <title>Comparative genomics of wheat-associated soil bacteria to identify genetic determinants of phenazine resistance.</title>
        <authorList>
            <person name="Mouncey N."/>
        </authorList>
    </citation>
    <scope>NUCLEOTIDE SEQUENCE [LARGE SCALE GENOMIC DNA]</scope>
    <source>
        <strain evidence="3 4">V3I3</strain>
    </source>
</reference>
<proteinExistence type="predicted"/>
<gene>
    <name evidence="3" type="ORF">QFZ26_001834</name>
</gene>
<organism evidence="3 4">
    <name type="scientific">Agromyces ramosus</name>
    <dbReference type="NCBI Taxonomy" id="33879"/>
    <lineage>
        <taxon>Bacteria</taxon>
        <taxon>Bacillati</taxon>
        <taxon>Actinomycetota</taxon>
        <taxon>Actinomycetes</taxon>
        <taxon>Micrococcales</taxon>
        <taxon>Microbacteriaceae</taxon>
        <taxon>Agromyces</taxon>
    </lineage>
</organism>
<feature type="transmembrane region" description="Helical" evidence="2">
    <location>
        <begin position="15"/>
        <end position="35"/>
    </location>
</feature>
<keyword evidence="2" id="KW-1133">Transmembrane helix</keyword>
<evidence type="ECO:0000313" key="4">
    <source>
        <dbReference type="Proteomes" id="UP001239083"/>
    </source>
</evidence>
<name>A0ABU0RB79_9MICO</name>
<sequence>MDPTAVLKSLWRYRWYVLPAVLITIGVALYVFMLGPRAYESTISYALVNPDVPTEADIERDPGLAQLNGDNPYLRSTDPNLVANVVITRLNAPATGEYLEDVGLSSDYEVSPGVGGSGFIVQITGVGSSRAQSLATSRTLGEMFESELQTIQTVNGADERFLFTSIVVAQPDRATEQFASRLRSVIVVLIGGVILVFGAVSIGRGVDAVRARRALQAAAAAAPGSRVDDPEPGDDELPRIGRKRAG</sequence>
<accession>A0ABU0RB79</accession>